<dbReference type="GO" id="GO:0030907">
    <property type="term" value="C:MBF transcription complex"/>
    <property type="evidence" value="ECO:0007669"/>
    <property type="project" value="TreeGrafter"/>
</dbReference>
<evidence type="ECO:0000256" key="4">
    <source>
        <dbReference type="SAM" id="Coils"/>
    </source>
</evidence>
<dbReference type="GO" id="GO:0001228">
    <property type="term" value="F:DNA-binding transcription activator activity, RNA polymerase II-specific"/>
    <property type="evidence" value="ECO:0007669"/>
    <property type="project" value="UniProtKB-ARBA"/>
</dbReference>
<dbReference type="FunCoup" id="A0A1Y2ARZ3">
    <property type="interactions" value="132"/>
</dbReference>
<keyword evidence="4" id="KW-0175">Coiled coil</keyword>
<dbReference type="InParanoid" id="A0A1Y2ARZ3"/>
<keyword evidence="2 3" id="KW-0040">ANK repeat</keyword>
<dbReference type="GO" id="GO:0003677">
    <property type="term" value="F:DNA binding"/>
    <property type="evidence" value="ECO:0007669"/>
    <property type="project" value="InterPro"/>
</dbReference>
<evidence type="ECO:0000313" key="7">
    <source>
        <dbReference type="EMBL" id="ORY25321.1"/>
    </source>
</evidence>
<dbReference type="InterPro" id="IPR036887">
    <property type="entry name" value="HTH_APSES_sf"/>
</dbReference>
<name>A0A1Y2ARZ3_9TREE</name>
<keyword evidence="8" id="KW-1185">Reference proteome</keyword>
<accession>A0A1Y2ARZ3</accession>
<dbReference type="STRING" id="71784.A0A1Y2ARZ3"/>
<evidence type="ECO:0000256" key="5">
    <source>
        <dbReference type="SAM" id="MobiDB-lite"/>
    </source>
</evidence>
<dbReference type="OrthoDB" id="6718656at2759"/>
<dbReference type="InterPro" id="IPR003163">
    <property type="entry name" value="Tscrpt_reg_HTH_APSES-type"/>
</dbReference>
<evidence type="ECO:0000256" key="2">
    <source>
        <dbReference type="ARBA" id="ARBA00023043"/>
    </source>
</evidence>
<dbReference type="InterPro" id="IPR051642">
    <property type="entry name" value="SWI6-like"/>
</dbReference>
<dbReference type="PANTHER" id="PTHR43828:SF3">
    <property type="entry name" value="CHROMO DOMAIN-CONTAINING PROTEIN"/>
    <property type="match status" value="1"/>
</dbReference>
<dbReference type="InterPro" id="IPR002110">
    <property type="entry name" value="Ankyrin_rpt"/>
</dbReference>
<dbReference type="SUPFAM" id="SSF48403">
    <property type="entry name" value="Ankyrin repeat"/>
    <property type="match status" value="1"/>
</dbReference>
<organism evidence="7 8">
    <name type="scientific">Naematelia encephala</name>
    <dbReference type="NCBI Taxonomy" id="71784"/>
    <lineage>
        <taxon>Eukaryota</taxon>
        <taxon>Fungi</taxon>
        <taxon>Dikarya</taxon>
        <taxon>Basidiomycota</taxon>
        <taxon>Agaricomycotina</taxon>
        <taxon>Tremellomycetes</taxon>
        <taxon>Tremellales</taxon>
        <taxon>Naemateliaceae</taxon>
        <taxon>Naematelia</taxon>
    </lineage>
</organism>
<dbReference type="InterPro" id="IPR018004">
    <property type="entry name" value="KilA/APSES_HTH"/>
</dbReference>
<feature type="compositionally biased region" description="Polar residues" evidence="5">
    <location>
        <begin position="1"/>
        <end position="10"/>
    </location>
</feature>
<dbReference type="PROSITE" id="PS51299">
    <property type="entry name" value="HTH_APSES"/>
    <property type="match status" value="1"/>
</dbReference>
<dbReference type="Pfam" id="PF04383">
    <property type="entry name" value="KilA-N"/>
    <property type="match status" value="1"/>
</dbReference>
<dbReference type="PANTHER" id="PTHR43828">
    <property type="entry name" value="ASPARAGINASE"/>
    <property type="match status" value="1"/>
</dbReference>
<dbReference type="AlphaFoldDB" id="A0A1Y2ARZ3"/>
<feature type="region of interest" description="Disordered" evidence="5">
    <location>
        <begin position="339"/>
        <end position="361"/>
    </location>
</feature>
<dbReference type="SMART" id="SM00248">
    <property type="entry name" value="ANK"/>
    <property type="match status" value="2"/>
</dbReference>
<dbReference type="Proteomes" id="UP000193986">
    <property type="component" value="Unassembled WGS sequence"/>
</dbReference>
<feature type="domain" description="HTH APSES-type" evidence="6">
    <location>
        <begin position="113"/>
        <end position="219"/>
    </location>
</feature>
<feature type="compositionally biased region" description="Low complexity" evidence="5">
    <location>
        <begin position="12"/>
        <end position="31"/>
    </location>
</feature>
<feature type="region of interest" description="Disordered" evidence="5">
    <location>
        <begin position="375"/>
        <end position="411"/>
    </location>
</feature>
<feature type="repeat" description="ANK" evidence="3">
    <location>
        <begin position="581"/>
        <end position="613"/>
    </location>
</feature>
<dbReference type="Pfam" id="PF00023">
    <property type="entry name" value="Ank"/>
    <property type="match status" value="1"/>
</dbReference>
<dbReference type="EMBL" id="MCFC01000058">
    <property type="protein sequence ID" value="ORY25321.1"/>
    <property type="molecule type" value="Genomic_DNA"/>
</dbReference>
<dbReference type="Gene3D" id="1.25.40.20">
    <property type="entry name" value="Ankyrin repeat-containing domain"/>
    <property type="match status" value="1"/>
</dbReference>
<proteinExistence type="predicted"/>
<sequence>MEASSSTNPSGAPATPSHASLLPALSPSNTLEATPAPLHSLPAHLYTHPHPHSQSSPHLQQSRPPPPPQPLMGPPPPQALHGNSNVFGTIMGHAPGQVPQHTAAGGGLSAAKVYASVYSGIPVFEAMIRGISVMRRTADSWVNATQILKVAGIPKSARTKILEKEILTGEHEKVQGGYGKYQGTWIPFQRGQDLAAQYGVTAYLSPIFDFIPSPSNVASLPLVRNGTPDAGGQKTPNNTMAFYPALSGSGRMISPYTHGLGQGLPPPPPPQFVNGEGQLMNLQMGYGGQPMYFAAQPRPMPMEEQGSLAPPADINGIGLPPASTDVYLDQYGQPQQMFHAQYPNGDMQPPPPKRQRSNEQSEYANGVIDEIMEEDAEEDADSVDDLRDAPPLPTSMRLSDKPLRPKPSAHTDRIRQKILAVFAQDKPTTLRATFGLEPTAAPDFDMDMIIDKDGHTALHWACSLAKLDLIPELIELGADIHRGNYAGETPLIRSVLTTNHFDAGTFEQLLQYLAPSIQTLDHAYRSVVHHIALVAGIKGRAASARAYMAGVLEWVAKENREANGNSTSPTLKNLVDVQDVHGDTALNVAARVGNKGLVTLLLDAGADKARVNKLGLKPQDFGIEVDALKLSPAEAVVSSLKSEVPKPERQSRDVQKNISAIFENINEAFAAEMTAKQTKLNTTEASVRHATRSLADKRQAVQRAQAVVSELEQIRQKTENVRRSLVTVSAQDWTGRSLGGGPAFSPLPQHVPAPQISESLSTEMPFPQPGEPGAIIKLRRMVAWEDRIAQLLESRTRALEGESTDMALKYRRLVSLCTKVPVDKVDGMLDGLTTAVESDGQTMDLGRIAGFMSRMKEQAA</sequence>
<dbReference type="Gene3D" id="3.10.260.10">
    <property type="entry name" value="Transcription regulator HTH, APSES-type DNA-binding domain"/>
    <property type="match status" value="1"/>
</dbReference>
<gene>
    <name evidence="7" type="ORF">BCR39DRAFT_544274</name>
</gene>
<dbReference type="PROSITE" id="PS50088">
    <property type="entry name" value="ANK_REPEAT"/>
    <property type="match status" value="2"/>
</dbReference>
<evidence type="ECO:0000313" key="8">
    <source>
        <dbReference type="Proteomes" id="UP000193986"/>
    </source>
</evidence>
<comment type="caution">
    <text evidence="7">The sequence shown here is derived from an EMBL/GenBank/DDBJ whole genome shotgun (WGS) entry which is preliminary data.</text>
</comment>
<evidence type="ECO:0000256" key="3">
    <source>
        <dbReference type="PROSITE-ProRule" id="PRU00023"/>
    </source>
</evidence>
<feature type="compositionally biased region" description="Pro residues" evidence="5">
    <location>
        <begin position="63"/>
        <end position="78"/>
    </location>
</feature>
<feature type="region of interest" description="Disordered" evidence="5">
    <location>
        <begin position="1"/>
        <end position="83"/>
    </location>
</feature>
<evidence type="ECO:0000259" key="6">
    <source>
        <dbReference type="PROSITE" id="PS51299"/>
    </source>
</evidence>
<dbReference type="PROSITE" id="PS50297">
    <property type="entry name" value="ANK_REP_REGION"/>
    <property type="match status" value="2"/>
</dbReference>
<feature type="compositionally biased region" description="Basic and acidic residues" evidence="5">
    <location>
        <begin position="398"/>
        <end position="411"/>
    </location>
</feature>
<dbReference type="InterPro" id="IPR036770">
    <property type="entry name" value="Ankyrin_rpt-contain_sf"/>
</dbReference>
<evidence type="ECO:0000256" key="1">
    <source>
        <dbReference type="ARBA" id="ARBA00022737"/>
    </source>
</evidence>
<feature type="coiled-coil region" evidence="4">
    <location>
        <begin position="694"/>
        <end position="721"/>
    </location>
</feature>
<dbReference type="FunFam" id="3.10.260.10:FF:000001">
    <property type="entry name" value="APSES transcription factor (MbpA)"/>
    <property type="match status" value="1"/>
</dbReference>
<dbReference type="GO" id="GO:0033309">
    <property type="term" value="C:SBF transcription complex"/>
    <property type="evidence" value="ECO:0007669"/>
    <property type="project" value="TreeGrafter"/>
</dbReference>
<dbReference type="SUPFAM" id="SSF54616">
    <property type="entry name" value="DNA-binding domain of Mlu1-box binding protein MBP1"/>
    <property type="match status" value="1"/>
</dbReference>
<feature type="compositionally biased region" description="Low complexity" evidence="5">
    <location>
        <begin position="52"/>
        <end position="62"/>
    </location>
</feature>
<dbReference type="Pfam" id="PF13606">
    <property type="entry name" value="Ank_3"/>
    <property type="match status" value="1"/>
</dbReference>
<keyword evidence="1" id="KW-0677">Repeat</keyword>
<protein>
    <recommendedName>
        <fullName evidence="6">HTH APSES-type domain-containing protein</fullName>
    </recommendedName>
</protein>
<feature type="repeat" description="ANK" evidence="3">
    <location>
        <begin position="453"/>
        <end position="485"/>
    </location>
</feature>
<reference evidence="7 8" key="1">
    <citation type="submission" date="2016-07" db="EMBL/GenBank/DDBJ databases">
        <title>Pervasive Adenine N6-methylation of Active Genes in Fungi.</title>
        <authorList>
            <consortium name="DOE Joint Genome Institute"/>
            <person name="Mondo S.J."/>
            <person name="Dannebaum R.O."/>
            <person name="Kuo R.C."/>
            <person name="Labutti K."/>
            <person name="Haridas S."/>
            <person name="Kuo A."/>
            <person name="Salamov A."/>
            <person name="Ahrendt S.R."/>
            <person name="Lipzen A."/>
            <person name="Sullivan W."/>
            <person name="Andreopoulos W.B."/>
            <person name="Clum A."/>
            <person name="Lindquist E."/>
            <person name="Daum C."/>
            <person name="Ramamoorthy G.K."/>
            <person name="Gryganskyi A."/>
            <person name="Culley D."/>
            <person name="Magnuson J.K."/>
            <person name="James T.Y."/>
            <person name="O'Malley M.A."/>
            <person name="Stajich J.E."/>
            <person name="Spatafora J.W."/>
            <person name="Visel A."/>
            <person name="Grigoriev I.V."/>
        </authorList>
    </citation>
    <scope>NUCLEOTIDE SEQUENCE [LARGE SCALE GENOMIC DNA]</scope>
    <source>
        <strain evidence="7 8">68-887.2</strain>
    </source>
</reference>
<dbReference type="SMART" id="SM01252">
    <property type="entry name" value="KilA-N"/>
    <property type="match status" value="1"/>
</dbReference>